<keyword evidence="3" id="KW-1185">Reference proteome</keyword>
<evidence type="ECO:0000313" key="2">
    <source>
        <dbReference type="EMBL" id="GFO34778.1"/>
    </source>
</evidence>
<organism evidence="2 3">
    <name type="scientific">Plakobranchus ocellatus</name>
    <dbReference type="NCBI Taxonomy" id="259542"/>
    <lineage>
        <taxon>Eukaryota</taxon>
        <taxon>Metazoa</taxon>
        <taxon>Spiralia</taxon>
        <taxon>Lophotrochozoa</taxon>
        <taxon>Mollusca</taxon>
        <taxon>Gastropoda</taxon>
        <taxon>Heterobranchia</taxon>
        <taxon>Euthyneura</taxon>
        <taxon>Panpulmonata</taxon>
        <taxon>Sacoglossa</taxon>
        <taxon>Placobranchoidea</taxon>
        <taxon>Plakobranchidae</taxon>
        <taxon>Plakobranchus</taxon>
    </lineage>
</organism>
<feature type="compositionally biased region" description="Basic and acidic residues" evidence="1">
    <location>
        <begin position="88"/>
        <end position="102"/>
    </location>
</feature>
<dbReference type="AlphaFoldDB" id="A0AAV4CSC2"/>
<proteinExistence type="predicted"/>
<feature type="region of interest" description="Disordered" evidence="1">
    <location>
        <begin position="83"/>
        <end position="118"/>
    </location>
</feature>
<protein>
    <submittedName>
        <fullName evidence="2">Uncharacterized protein</fullName>
    </submittedName>
</protein>
<sequence>MGASEGLSRLESHDGGECRVIKIRASWWSKRRVSKTKVTFLGRVYSNHDKSLVVEERVELTVVGHSGNTTTCITYHRVPNHSGNHYGKSKEKAMHEGKKGEREEEEAVDEREEDEDGEEEWWRRRRTSMWQWWWWWRKKGRVVDGGGDGYGGDGSGGERREQLLAVVVMVMVVVEEEGKSC</sequence>
<name>A0AAV4CSC2_9GAST</name>
<dbReference type="Proteomes" id="UP000735302">
    <property type="component" value="Unassembled WGS sequence"/>
</dbReference>
<evidence type="ECO:0000313" key="3">
    <source>
        <dbReference type="Proteomes" id="UP000735302"/>
    </source>
</evidence>
<accession>A0AAV4CSC2</accession>
<reference evidence="2 3" key="1">
    <citation type="journal article" date="2021" name="Elife">
        <title>Chloroplast acquisition without the gene transfer in kleptoplastic sea slugs, Plakobranchus ocellatus.</title>
        <authorList>
            <person name="Maeda T."/>
            <person name="Takahashi S."/>
            <person name="Yoshida T."/>
            <person name="Shimamura S."/>
            <person name="Takaki Y."/>
            <person name="Nagai Y."/>
            <person name="Toyoda A."/>
            <person name="Suzuki Y."/>
            <person name="Arimoto A."/>
            <person name="Ishii H."/>
            <person name="Satoh N."/>
            <person name="Nishiyama T."/>
            <person name="Hasebe M."/>
            <person name="Maruyama T."/>
            <person name="Minagawa J."/>
            <person name="Obokata J."/>
            <person name="Shigenobu S."/>
        </authorList>
    </citation>
    <scope>NUCLEOTIDE SEQUENCE [LARGE SCALE GENOMIC DNA]</scope>
</reference>
<gene>
    <name evidence="2" type="ORF">PoB_006128300</name>
</gene>
<comment type="caution">
    <text evidence="2">The sequence shown here is derived from an EMBL/GenBank/DDBJ whole genome shotgun (WGS) entry which is preliminary data.</text>
</comment>
<dbReference type="EMBL" id="BLXT01006930">
    <property type="protein sequence ID" value="GFO34778.1"/>
    <property type="molecule type" value="Genomic_DNA"/>
</dbReference>
<feature type="compositionally biased region" description="Acidic residues" evidence="1">
    <location>
        <begin position="103"/>
        <end position="118"/>
    </location>
</feature>
<evidence type="ECO:0000256" key="1">
    <source>
        <dbReference type="SAM" id="MobiDB-lite"/>
    </source>
</evidence>